<protein>
    <recommendedName>
        <fullName evidence="1">F-box protein At3g26010-like beta-propeller domain-containing protein</fullName>
    </recommendedName>
</protein>
<dbReference type="InterPro" id="IPR056592">
    <property type="entry name" value="Beta-prop_At3g26010-like"/>
</dbReference>
<evidence type="ECO:0000313" key="2">
    <source>
        <dbReference type="EMBL" id="KAK9919497.1"/>
    </source>
</evidence>
<evidence type="ECO:0000259" key="1">
    <source>
        <dbReference type="Pfam" id="PF24750"/>
    </source>
</evidence>
<proteinExistence type="predicted"/>
<sequence length="382" mass="43936">MLKRGRFSLNFLPRYQSAAKEKVIAWRPVVVGAYNDLVLCCATTYSQRDYFICNPYTKQWVALPPVPDCRAVVTVGFICEPYYYCNRREENNSTSTSNIQLNVNYKYAIVLLLKPHLLGPRTCPKLEVQIFSSETGKWTESVVLSPRSFCFDDLARNPVLAYKGMLYWWTECDGYMIGLDPFSNNNRQFHVIDFPVGEPGSVSVSRGGRLRVYEVSNGWVETRWFRDEHVVSVWELKDDDDDKVDGRRVGKWCLLSTVPLARMVLENPFSSPSFKKKAVGLAFDPNNDDILYLAFYDDRKEGVYRSIVTCNISAKTFKQATTRRIISDSPFKIPLIGVISFTVPWLPTPVPRLEYNHKDMHAAHFSTCGWCYGRRARGVRFE</sequence>
<dbReference type="Pfam" id="PF24750">
    <property type="entry name" value="b-prop_At3g26010-like"/>
    <property type="match status" value="1"/>
</dbReference>
<dbReference type="PANTHER" id="PTHR35546:SF130">
    <property type="entry name" value="EXPRESSED PROTEIN"/>
    <property type="match status" value="1"/>
</dbReference>
<organism evidence="2 3">
    <name type="scientific">Rubus argutus</name>
    <name type="common">Southern blackberry</name>
    <dbReference type="NCBI Taxonomy" id="59490"/>
    <lineage>
        <taxon>Eukaryota</taxon>
        <taxon>Viridiplantae</taxon>
        <taxon>Streptophyta</taxon>
        <taxon>Embryophyta</taxon>
        <taxon>Tracheophyta</taxon>
        <taxon>Spermatophyta</taxon>
        <taxon>Magnoliopsida</taxon>
        <taxon>eudicotyledons</taxon>
        <taxon>Gunneridae</taxon>
        <taxon>Pentapetalae</taxon>
        <taxon>rosids</taxon>
        <taxon>fabids</taxon>
        <taxon>Rosales</taxon>
        <taxon>Rosaceae</taxon>
        <taxon>Rosoideae</taxon>
        <taxon>Rosoideae incertae sedis</taxon>
        <taxon>Rubus</taxon>
    </lineage>
</organism>
<comment type="caution">
    <text evidence="2">The sequence shown here is derived from an EMBL/GenBank/DDBJ whole genome shotgun (WGS) entry which is preliminary data.</text>
</comment>
<dbReference type="InterPro" id="IPR011047">
    <property type="entry name" value="Quinoprotein_ADH-like_sf"/>
</dbReference>
<gene>
    <name evidence="2" type="ORF">M0R45_028088</name>
</gene>
<dbReference type="Proteomes" id="UP001457282">
    <property type="component" value="Unassembled WGS sequence"/>
</dbReference>
<dbReference type="SUPFAM" id="SSF50998">
    <property type="entry name" value="Quinoprotein alcohol dehydrogenase-like"/>
    <property type="match status" value="1"/>
</dbReference>
<name>A0AAW1W4U6_RUBAR</name>
<dbReference type="InterPro" id="IPR055290">
    <property type="entry name" value="At3g26010-like"/>
</dbReference>
<accession>A0AAW1W4U6</accession>
<dbReference type="AlphaFoldDB" id="A0AAW1W4U6"/>
<reference evidence="2 3" key="1">
    <citation type="journal article" date="2023" name="G3 (Bethesda)">
        <title>A chromosome-length genome assembly and annotation of blackberry (Rubus argutus, cv. 'Hillquist').</title>
        <authorList>
            <person name="Bruna T."/>
            <person name="Aryal R."/>
            <person name="Dudchenko O."/>
            <person name="Sargent D.J."/>
            <person name="Mead D."/>
            <person name="Buti M."/>
            <person name="Cavallini A."/>
            <person name="Hytonen T."/>
            <person name="Andres J."/>
            <person name="Pham M."/>
            <person name="Weisz D."/>
            <person name="Mascagni F."/>
            <person name="Usai G."/>
            <person name="Natali L."/>
            <person name="Bassil N."/>
            <person name="Fernandez G.E."/>
            <person name="Lomsadze A."/>
            <person name="Armour M."/>
            <person name="Olukolu B."/>
            <person name="Poorten T."/>
            <person name="Britton C."/>
            <person name="Davik J."/>
            <person name="Ashrafi H."/>
            <person name="Aiden E.L."/>
            <person name="Borodovsky M."/>
            <person name="Worthington M."/>
        </authorList>
    </citation>
    <scope>NUCLEOTIDE SEQUENCE [LARGE SCALE GENOMIC DNA]</scope>
    <source>
        <strain evidence="2">PI 553951</strain>
    </source>
</reference>
<evidence type="ECO:0000313" key="3">
    <source>
        <dbReference type="Proteomes" id="UP001457282"/>
    </source>
</evidence>
<keyword evidence="3" id="KW-1185">Reference proteome</keyword>
<dbReference type="PANTHER" id="PTHR35546">
    <property type="entry name" value="F-BOX PROTEIN INTERACTION DOMAIN PROTEIN-RELATED"/>
    <property type="match status" value="1"/>
</dbReference>
<feature type="domain" description="F-box protein At3g26010-like beta-propeller" evidence="1">
    <location>
        <begin position="30"/>
        <end position="320"/>
    </location>
</feature>
<dbReference type="EMBL" id="JBEDUW010000006">
    <property type="protein sequence ID" value="KAK9919497.1"/>
    <property type="molecule type" value="Genomic_DNA"/>
</dbReference>